<evidence type="ECO:0000313" key="4">
    <source>
        <dbReference type="Proteomes" id="UP001342826"/>
    </source>
</evidence>
<evidence type="ECO:0000313" key="3">
    <source>
        <dbReference type="EMBL" id="MED4400134.1"/>
    </source>
</evidence>
<dbReference type="Gene3D" id="1.10.3950.10">
    <property type="entry name" value="putative ecf-type sigma factor negative effector from bacillus cereus"/>
    <property type="match status" value="1"/>
</dbReference>
<keyword evidence="1" id="KW-1133">Transmembrane helix</keyword>
<evidence type="ECO:0000259" key="2">
    <source>
        <dbReference type="Pfam" id="PF12207"/>
    </source>
</evidence>
<name>A0ABU6NV83_9BACI</name>
<reference evidence="3 4" key="1">
    <citation type="submission" date="2023-03" db="EMBL/GenBank/DDBJ databases">
        <title>Bacillus Genome Sequencing.</title>
        <authorList>
            <person name="Dunlap C."/>
        </authorList>
    </citation>
    <scope>NUCLEOTIDE SEQUENCE [LARGE SCALE GENOMIC DNA]</scope>
    <source>
        <strain evidence="3 4">NRS-1717</strain>
    </source>
</reference>
<gene>
    <name evidence="3" type="ORF">P9271_02020</name>
</gene>
<dbReference type="InterPro" id="IPR038267">
    <property type="entry name" value="ECF_sigma_eff"/>
</dbReference>
<feature type="transmembrane region" description="Helical" evidence="1">
    <location>
        <begin position="48"/>
        <end position="66"/>
    </location>
</feature>
<dbReference type="Pfam" id="PF12207">
    <property type="entry name" value="DUF3600"/>
    <property type="match status" value="1"/>
</dbReference>
<dbReference type="InterPro" id="IPR022019">
    <property type="entry name" value="DUF3600"/>
</dbReference>
<accession>A0ABU6NV83</accession>
<keyword evidence="1" id="KW-0812">Transmembrane</keyword>
<evidence type="ECO:0000256" key="1">
    <source>
        <dbReference type="SAM" id="Phobius"/>
    </source>
</evidence>
<organism evidence="3 4">
    <name type="scientific">Metabacillus fastidiosus</name>
    <dbReference type="NCBI Taxonomy" id="1458"/>
    <lineage>
        <taxon>Bacteria</taxon>
        <taxon>Bacillati</taxon>
        <taxon>Bacillota</taxon>
        <taxon>Bacilli</taxon>
        <taxon>Bacillales</taxon>
        <taxon>Bacillaceae</taxon>
        <taxon>Metabacillus</taxon>
    </lineage>
</organism>
<feature type="domain" description="DUF3600" evidence="2">
    <location>
        <begin position="68"/>
        <end position="230"/>
    </location>
</feature>
<sequence length="236" mass="26748">MNLENQVKQALQERGKEVIIPLELKGKVMNQIVESKTIKRRMPMKKRLAVGIIAAALLVPTSAFAYQSILADGIFGSFENLKKHGTALTIDGYMTFNAKLMQAKGELGEKEYGKFKESLRVITNAKLEYGNKYGNTDFDQMSSKEKAKIERASMELQPYFDKLNGDISSKEILTPEEYEQYIEALMAYEKVLAQANIDTSKGPVEAEKLPKELKEEFQQAKNFLDYVSEKQQAIKE</sequence>
<keyword evidence="4" id="KW-1185">Reference proteome</keyword>
<dbReference type="EMBL" id="JARTFS010000001">
    <property type="protein sequence ID" value="MED4400134.1"/>
    <property type="molecule type" value="Genomic_DNA"/>
</dbReference>
<proteinExistence type="predicted"/>
<keyword evidence="1" id="KW-0472">Membrane</keyword>
<dbReference type="RefSeq" id="WP_328014743.1">
    <property type="nucleotide sequence ID" value="NZ_JARTFS010000001.1"/>
</dbReference>
<protein>
    <submittedName>
        <fullName evidence="3">DUF3600 domain-containing protein</fullName>
    </submittedName>
</protein>
<comment type="caution">
    <text evidence="3">The sequence shown here is derived from an EMBL/GenBank/DDBJ whole genome shotgun (WGS) entry which is preliminary data.</text>
</comment>
<dbReference type="Proteomes" id="UP001342826">
    <property type="component" value="Unassembled WGS sequence"/>
</dbReference>